<organism evidence="2 3">
    <name type="scientific">Streptomyces kaempferi</name>
    <dbReference type="NCBI Taxonomy" id="333725"/>
    <lineage>
        <taxon>Bacteria</taxon>
        <taxon>Bacillati</taxon>
        <taxon>Actinomycetota</taxon>
        <taxon>Actinomycetes</taxon>
        <taxon>Kitasatosporales</taxon>
        <taxon>Streptomycetaceae</taxon>
        <taxon>Streptomyces</taxon>
    </lineage>
</organism>
<sequence>MTAMWSWLIVGTGTGAAAGVLVRTSAYLLREHIRARTMTVMVRELSARGGQVEVSDQDGTTWSVRLGAQEPQ</sequence>
<keyword evidence="1" id="KW-0472">Membrane</keyword>
<keyword evidence="3" id="KW-1185">Reference proteome</keyword>
<gene>
    <name evidence="2" type="ORF">ACFQ5X_48370</name>
</gene>
<name>A0ABW3XVZ3_9ACTN</name>
<dbReference type="Proteomes" id="UP001597058">
    <property type="component" value="Unassembled WGS sequence"/>
</dbReference>
<feature type="transmembrane region" description="Helical" evidence="1">
    <location>
        <begin position="6"/>
        <end position="29"/>
    </location>
</feature>
<evidence type="ECO:0000313" key="2">
    <source>
        <dbReference type="EMBL" id="MFD1313500.1"/>
    </source>
</evidence>
<keyword evidence="1" id="KW-1133">Transmembrane helix</keyword>
<accession>A0ABW3XVZ3</accession>
<protein>
    <submittedName>
        <fullName evidence="2">Uncharacterized protein</fullName>
    </submittedName>
</protein>
<dbReference type="RefSeq" id="WP_381236769.1">
    <property type="nucleotide sequence ID" value="NZ_JBHSKH010000037.1"/>
</dbReference>
<evidence type="ECO:0000256" key="1">
    <source>
        <dbReference type="SAM" id="Phobius"/>
    </source>
</evidence>
<comment type="caution">
    <text evidence="2">The sequence shown here is derived from an EMBL/GenBank/DDBJ whole genome shotgun (WGS) entry which is preliminary data.</text>
</comment>
<reference evidence="3" key="1">
    <citation type="journal article" date="2019" name="Int. J. Syst. Evol. Microbiol.">
        <title>The Global Catalogue of Microorganisms (GCM) 10K type strain sequencing project: providing services to taxonomists for standard genome sequencing and annotation.</title>
        <authorList>
            <consortium name="The Broad Institute Genomics Platform"/>
            <consortium name="The Broad Institute Genome Sequencing Center for Infectious Disease"/>
            <person name="Wu L."/>
            <person name="Ma J."/>
        </authorList>
    </citation>
    <scope>NUCLEOTIDE SEQUENCE [LARGE SCALE GENOMIC DNA]</scope>
    <source>
        <strain evidence="3">CGMCC 4.7020</strain>
    </source>
</reference>
<proteinExistence type="predicted"/>
<dbReference type="EMBL" id="JBHTMM010000206">
    <property type="protein sequence ID" value="MFD1313500.1"/>
    <property type="molecule type" value="Genomic_DNA"/>
</dbReference>
<evidence type="ECO:0000313" key="3">
    <source>
        <dbReference type="Proteomes" id="UP001597058"/>
    </source>
</evidence>
<keyword evidence="1" id="KW-0812">Transmembrane</keyword>